<feature type="transmembrane region" description="Helical" evidence="4">
    <location>
        <begin position="617"/>
        <end position="639"/>
    </location>
</feature>
<evidence type="ECO:0000256" key="4">
    <source>
        <dbReference type="SAM" id="Phobius"/>
    </source>
</evidence>
<evidence type="ECO:0000313" key="7">
    <source>
        <dbReference type="Proteomes" id="UP000019118"/>
    </source>
</evidence>
<keyword evidence="3" id="KW-0175">Coiled coil</keyword>
<dbReference type="SUPFAM" id="SSF52058">
    <property type="entry name" value="L domain-like"/>
    <property type="match status" value="1"/>
</dbReference>
<reference evidence="6" key="2">
    <citation type="submission" date="2024-08" db="UniProtKB">
        <authorList>
            <consortium name="EnsemblMetazoa"/>
        </authorList>
    </citation>
    <scope>IDENTIFICATION</scope>
</reference>
<dbReference type="PANTHER" id="PTHR24366:SF96">
    <property type="entry name" value="LEUCINE RICH REPEAT CONTAINING 53"/>
    <property type="match status" value="1"/>
</dbReference>
<dbReference type="PROSITE" id="PS51450">
    <property type="entry name" value="LRR"/>
    <property type="match status" value="3"/>
</dbReference>
<reference evidence="7" key="1">
    <citation type="journal article" date="2013" name="Genome Biol.">
        <title>Draft genome of the mountain pine beetle, Dendroctonus ponderosae Hopkins, a major forest pest.</title>
        <authorList>
            <person name="Keeling C.I."/>
            <person name="Yuen M.M."/>
            <person name="Liao N.Y."/>
            <person name="Docking T.R."/>
            <person name="Chan S.K."/>
            <person name="Taylor G.A."/>
            <person name="Palmquist D.L."/>
            <person name="Jackman S.D."/>
            <person name="Nguyen A."/>
            <person name="Li M."/>
            <person name="Henderson H."/>
            <person name="Janes J.K."/>
            <person name="Zhao Y."/>
            <person name="Pandoh P."/>
            <person name="Moore R."/>
            <person name="Sperling F.A."/>
            <person name="Huber D.P."/>
            <person name="Birol I."/>
            <person name="Jones S.J."/>
            <person name="Bohlmann J."/>
        </authorList>
    </citation>
    <scope>NUCLEOTIDE SEQUENCE</scope>
</reference>
<sequence>MARVFVNVVLIVLMLRPSKGISSCSEQGFVLRTYRASIPNQQYCLSCAIFRKENIQLRQFLCIGSKYDLADQKKLFNSIRILRSYSPMELKITAGNFTTYKNDFSWRNNEIKKLDISENDIGIIPEAFFYSFPNLLYLDLSSNNLTSISVHDFRYLNGLQGLDLSFNRISNLTDAFEPILDLFDINLSHNKISNIPKNLFESQMHLENLKLSYNEMVRFEVEMPKYSKFILNELDLSFNKLENVSINKDVKRLIISRNNLTEFSLKLGENLVSLNLSHNRLVKIDDHSMLNAVNVADIDLSYNKLQSLPTGSFRNQQKLSSLNISNNLLAESSFGSYNNWATFFYNFAMLKSVDLNNNLWTCTELRNIIFMLLTRSVGVIQGNYHNSSNILGVKCTETFTNNTSLSNESRSDFSQDIAFDALVSELDNLLLKIKNLESQLNVTHAQINETILNQVAYLDLKTNQTEQDLTDLWTQMKANANQINNTISNIESFKSNISKAIKDANFNGEISATNINNLHEEVRNDLIKTVNNILPRLVNLEERIKTIGVEAHSEHTNKDGTFLRKTLSNSTGTFNEKPTDSNVATHLSGQDDTIKQAHESKEILEQIRDGTNAISGIVFQNLLLLSIFVALLYIIFNLFKRKKINADREELSLVQA</sequence>
<dbReference type="Pfam" id="PF13855">
    <property type="entry name" value="LRR_8"/>
    <property type="match status" value="2"/>
</dbReference>
<dbReference type="SMART" id="SM00369">
    <property type="entry name" value="LRR_TYP"/>
    <property type="match status" value="5"/>
</dbReference>
<name>A0AAR5P8A7_DENPD</name>
<evidence type="ECO:0000256" key="2">
    <source>
        <dbReference type="ARBA" id="ARBA00022737"/>
    </source>
</evidence>
<keyword evidence="7" id="KW-1185">Reference proteome</keyword>
<keyword evidence="2" id="KW-0677">Repeat</keyword>
<dbReference type="PANTHER" id="PTHR24366">
    <property type="entry name" value="IG(IMMUNOGLOBULIN) AND LRR(LEUCINE RICH REPEAT) DOMAINS"/>
    <property type="match status" value="1"/>
</dbReference>
<proteinExistence type="predicted"/>
<dbReference type="InterPro" id="IPR001611">
    <property type="entry name" value="Leu-rich_rpt"/>
</dbReference>
<keyword evidence="1" id="KW-0433">Leucine-rich repeat</keyword>
<evidence type="ECO:0000313" key="6">
    <source>
        <dbReference type="EnsemblMetazoa" id="XP_019757325.1"/>
    </source>
</evidence>
<evidence type="ECO:0000256" key="1">
    <source>
        <dbReference type="ARBA" id="ARBA00022614"/>
    </source>
</evidence>
<feature type="signal peptide" evidence="5">
    <location>
        <begin position="1"/>
        <end position="20"/>
    </location>
</feature>
<evidence type="ECO:0000256" key="3">
    <source>
        <dbReference type="SAM" id="Coils"/>
    </source>
</evidence>
<feature type="chain" id="PRO_5043961291" evidence="5">
    <location>
        <begin position="21"/>
        <end position="656"/>
    </location>
</feature>
<keyword evidence="4" id="KW-1133">Transmembrane helix</keyword>
<dbReference type="EnsemblMetazoa" id="XM_019901766.1">
    <property type="protein sequence ID" value="XP_019757325.1"/>
    <property type="gene ID" value="LOC109535773"/>
</dbReference>
<dbReference type="Proteomes" id="UP000019118">
    <property type="component" value="Unassembled WGS sequence"/>
</dbReference>
<dbReference type="Gene3D" id="3.80.10.10">
    <property type="entry name" value="Ribonuclease Inhibitor"/>
    <property type="match status" value="2"/>
</dbReference>
<organism evidence="6 7">
    <name type="scientific">Dendroctonus ponderosae</name>
    <name type="common">Mountain pine beetle</name>
    <dbReference type="NCBI Taxonomy" id="77166"/>
    <lineage>
        <taxon>Eukaryota</taxon>
        <taxon>Metazoa</taxon>
        <taxon>Ecdysozoa</taxon>
        <taxon>Arthropoda</taxon>
        <taxon>Hexapoda</taxon>
        <taxon>Insecta</taxon>
        <taxon>Pterygota</taxon>
        <taxon>Neoptera</taxon>
        <taxon>Endopterygota</taxon>
        <taxon>Coleoptera</taxon>
        <taxon>Polyphaga</taxon>
        <taxon>Cucujiformia</taxon>
        <taxon>Curculionidae</taxon>
        <taxon>Scolytinae</taxon>
        <taxon>Dendroctonus</taxon>
    </lineage>
</organism>
<dbReference type="AlphaFoldDB" id="A0AAR5P8A7"/>
<dbReference type="InterPro" id="IPR003591">
    <property type="entry name" value="Leu-rich_rpt_typical-subtyp"/>
</dbReference>
<dbReference type="KEGG" id="dpa:109535773"/>
<keyword evidence="4" id="KW-0812">Transmembrane</keyword>
<dbReference type="InterPro" id="IPR032675">
    <property type="entry name" value="LRR_dom_sf"/>
</dbReference>
<evidence type="ECO:0000256" key="5">
    <source>
        <dbReference type="SAM" id="SignalP"/>
    </source>
</evidence>
<accession>A0AAR5P8A7</accession>
<feature type="coiled-coil region" evidence="3">
    <location>
        <begin position="419"/>
        <end position="446"/>
    </location>
</feature>
<dbReference type="GeneID" id="109535773"/>
<keyword evidence="4" id="KW-0472">Membrane</keyword>
<protein>
    <submittedName>
        <fullName evidence="6">Uncharacterized protein</fullName>
    </submittedName>
</protein>
<keyword evidence="5" id="KW-0732">Signal</keyword>